<feature type="domain" description="YqaJ viral recombinase" evidence="3">
    <location>
        <begin position="5"/>
        <end position="140"/>
    </location>
</feature>
<evidence type="ECO:0000313" key="4">
    <source>
        <dbReference type="EMBL" id="KMT21573.1"/>
    </source>
</evidence>
<keyword evidence="5" id="KW-1185">Reference proteome</keyword>
<dbReference type="SUPFAM" id="SSF52980">
    <property type="entry name" value="Restriction endonuclease-like"/>
    <property type="match status" value="1"/>
</dbReference>
<dbReference type="InterPro" id="IPR019080">
    <property type="entry name" value="YqaJ_viral_recombinase"/>
</dbReference>
<keyword evidence="1" id="KW-0378">Hydrolase</keyword>
<dbReference type="EMBL" id="LFVU01000027">
    <property type="protein sequence ID" value="KMT21573.1"/>
    <property type="molecule type" value="Genomic_DNA"/>
</dbReference>
<sequence>MEHIEWLKARKNGIGGSDVSAICGLNKYKSPIGVYLEKVEREVQGQEQSEAAYWGNRLEEIVAKEFTKRTGKKVRSRNVILQHKDYPWMLANLDRVVVGERAILECKTANSFLAKEWDGEEVPAAYILQVQHYLAVTGYKTAYIACLIGGQKFIHKTIERDNEIIEYLIEMEKEFWVNHVEKREPPKIDGSEASSKVISMLYPEAKSDEEIVLDKDISKLINKRIELKEQEEHIKEKINEIDNQIKSSMGEHSKAIAGDFRVTWSNSITSRFDSKSFKENCPNLYKQYLKQGSTRRLFINKVKEAK</sequence>
<dbReference type="Gene3D" id="3.90.320.10">
    <property type="match status" value="1"/>
</dbReference>
<gene>
    <name evidence="4" type="ORF">CLCY_2c03350</name>
</gene>
<evidence type="ECO:0000259" key="3">
    <source>
        <dbReference type="Pfam" id="PF09588"/>
    </source>
</evidence>
<accession>A0A0J8DBB2</accession>
<name>A0A0J8DBB2_CLOCY</name>
<dbReference type="NCBIfam" id="TIGR03033">
    <property type="entry name" value="phage_rel_nuc"/>
    <property type="match status" value="1"/>
</dbReference>
<keyword evidence="2" id="KW-0175">Coiled coil</keyword>
<dbReference type="OrthoDB" id="46225at2"/>
<dbReference type="PANTHER" id="PTHR46609">
    <property type="entry name" value="EXONUCLEASE, PHAGE-TYPE/RECB, C-TERMINAL DOMAIN-CONTAINING PROTEIN"/>
    <property type="match status" value="1"/>
</dbReference>
<dbReference type="Proteomes" id="UP000036756">
    <property type="component" value="Unassembled WGS sequence"/>
</dbReference>
<comment type="caution">
    <text evidence="4">The sequence shown here is derived from an EMBL/GenBank/DDBJ whole genome shotgun (WGS) entry which is preliminary data.</text>
</comment>
<dbReference type="STRING" id="1121307.CLCY_2c03350"/>
<protein>
    <recommendedName>
        <fullName evidence="3">YqaJ viral recombinase domain-containing protein</fullName>
    </recommendedName>
</protein>
<dbReference type="InterPro" id="IPR017482">
    <property type="entry name" value="Lambda-type_endonuclease"/>
</dbReference>
<evidence type="ECO:0000256" key="2">
    <source>
        <dbReference type="SAM" id="Coils"/>
    </source>
</evidence>
<dbReference type="InterPro" id="IPR011604">
    <property type="entry name" value="PDDEXK-like_dom_sf"/>
</dbReference>
<dbReference type="Pfam" id="PF09588">
    <property type="entry name" value="YqaJ"/>
    <property type="match status" value="1"/>
</dbReference>
<dbReference type="PATRIC" id="fig|1121307.3.peg.1191"/>
<reference evidence="4 5" key="1">
    <citation type="submission" date="2015-06" db="EMBL/GenBank/DDBJ databases">
        <title>Draft genome sequence of the purine-degrading Clostridium cylindrosporum HC-1 (DSM 605).</title>
        <authorList>
            <person name="Poehlein A."/>
            <person name="Schiel-Bengelsdorf B."/>
            <person name="Bengelsdorf F."/>
            <person name="Daniel R."/>
            <person name="Duerre P."/>
        </authorList>
    </citation>
    <scope>NUCLEOTIDE SEQUENCE [LARGE SCALE GENOMIC DNA]</scope>
    <source>
        <strain evidence="4 5">DSM 605</strain>
    </source>
</reference>
<dbReference type="AlphaFoldDB" id="A0A0J8DBB2"/>
<evidence type="ECO:0000313" key="5">
    <source>
        <dbReference type="Proteomes" id="UP000036756"/>
    </source>
</evidence>
<dbReference type="InterPro" id="IPR051703">
    <property type="entry name" value="NF-kappa-B_Signaling_Reg"/>
</dbReference>
<feature type="coiled-coil region" evidence="2">
    <location>
        <begin position="217"/>
        <end position="247"/>
    </location>
</feature>
<organism evidence="4 5">
    <name type="scientific">Clostridium cylindrosporum DSM 605</name>
    <dbReference type="NCBI Taxonomy" id="1121307"/>
    <lineage>
        <taxon>Bacteria</taxon>
        <taxon>Bacillati</taxon>
        <taxon>Bacillota</taxon>
        <taxon>Clostridia</taxon>
        <taxon>Eubacteriales</taxon>
        <taxon>Clostridiaceae</taxon>
        <taxon>Clostridium</taxon>
    </lineage>
</organism>
<proteinExistence type="predicted"/>
<dbReference type="InterPro" id="IPR011335">
    <property type="entry name" value="Restrct_endonuc-II-like"/>
</dbReference>
<evidence type="ECO:0000256" key="1">
    <source>
        <dbReference type="ARBA" id="ARBA00022801"/>
    </source>
</evidence>
<dbReference type="GO" id="GO:0016787">
    <property type="term" value="F:hydrolase activity"/>
    <property type="evidence" value="ECO:0007669"/>
    <property type="project" value="UniProtKB-KW"/>
</dbReference>
<dbReference type="PANTHER" id="PTHR46609:SF6">
    <property type="entry name" value="EXONUCLEASE, PHAGE-TYPE_RECB, C-TERMINAL DOMAIN-CONTAINING PROTEIN-RELATED"/>
    <property type="match status" value="1"/>
</dbReference>